<gene>
    <name evidence="1" type="ORF">FCALED_LOCUS12415</name>
</gene>
<proteinExistence type="predicted"/>
<evidence type="ECO:0000313" key="1">
    <source>
        <dbReference type="EMBL" id="CAG8679300.1"/>
    </source>
</evidence>
<keyword evidence="2" id="KW-1185">Reference proteome</keyword>
<dbReference type="Proteomes" id="UP000789570">
    <property type="component" value="Unassembled WGS sequence"/>
</dbReference>
<dbReference type="EMBL" id="CAJVPQ010006009">
    <property type="protein sequence ID" value="CAG8679300.1"/>
    <property type="molecule type" value="Genomic_DNA"/>
</dbReference>
<sequence>MQFGLTQKLDLEIMKTKSHDSITKSNSIKMIMALNWFNPKTYKNYQ</sequence>
<reference evidence="1" key="1">
    <citation type="submission" date="2021-06" db="EMBL/GenBank/DDBJ databases">
        <authorList>
            <person name="Kallberg Y."/>
            <person name="Tangrot J."/>
            <person name="Rosling A."/>
        </authorList>
    </citation>
    <scope>NUCLEOTIDE SEQUENCE</scope>
    <source>
        <strain evidence="1">UK204</strain>
    </source>
</reference>
<comment type="caution">
    <text evidence="1">The sequence shown here is derived from an EMBL/GenBank/DDBJ whole genome shotgun (WGS) entry which is preliminary data.</text>
</comment>
<organism evidence="1 2">
    <name type="scientific">Funneliformis caledonium</name>
    <dbReference type="NCBI Taxonomy" id="1117310"/>
    <lineage>
        <taxon>Eukaryota</taxon>
        <taxon>Fungi</taxon>
        <taxon>Fungi incertae sedis</taxon>
        <taxon>Mucoromycota</taxon>
        <taxon>Glomeromycotina</taxon>
        <taxon>Glomeromycetes</taxon>
        <taxon>Glomerales</taxon>
        <taxon>Glomeraceae</taxon>
        <taxon>Funneliformis</taxon>
    </lineage>
</organism>
<accession>A0A9N9ENX1</accession>
<protein>
    <submittedName>
        <fullName evidence="1">13944_t:CDS:1</fullName>
    </submittedName>
</protein>
<evidence type="ECO:0000313" key="2">
    <source>
        <dbReference type="Proteomes" id="UP000789570"/>
    </source>
</evidence>
<dbReference type="AlphaFoldDB" id="A0A9N9ENX1"/>
<name>A0A9N9ENX1_9GLOM</name>